<dbReference type="OrthoDB" id="5200525at2759"/>
<dbReference type="Gene3D" id="3.40.720.10">
    <property type="entry name" value="Alkaline Phosphatase, subunit A"/>
    <property type="match status" value="1"/>
</dbReference>
<feature type="domain" description="Sulfatase N-terminal" evidence="2">
    <location>
        <begin position="9"/>
        <end position="254"/>
    </location>
</feature>
<comment type="caution">
    <text evidence="3">The sequence shown here is derived from an EMBL/GenBank/DDBJ whole genome shotgun (WGS) entry which is preliminary data.</text>
</comment>
<dbReference type="AlphaFoldDB" id="A0A9P1H096"/>
<dbReference type="Proteomes" id="UP000838763">
    <property type="component" value="Unassembled WGS sequence"/>
</dbReference>
<protein>
    <recommendedName>
        <fullName evidence="2">Sulfatase N-terminal domain-containing protein</fullName>
    </recommendedName>
</protein>
<dbReference type="InterPro" id="IPR050738">
    <property type="entry name" value="Sulfatase"/>
</dbReference>
<accession>A0A9P1H096</accession>
<evidence type="ECO:0000313" key="3">
    <source>
        <dbReference type="EMBL" id="CAI4213606.1"/>
    </source>
</evidence>
<sequence length="265" mass="29910">MPSQKDPRPNILVIVADDLGFTDPGCFGGEINTPNIDKLGNSGVRFSDFQASPACSPSRSMLMTGTSAHLAGLGTIPEFHQGKYQIPELKDQPGYLGHLSNNVVTIPELLRDAGYYNIMAGKWHLGSTKEHSPKARGFEKSFTMLLGGGNHHGWQPELMPEDYPFAALLRGGVTGMYLDENEWVDELPSDYFSSDYFTTRLLTYLEEKPAEKPFFAYLPFQAPHFPLQAPREYIDRYKGRYDEGPERVREQRIERLRDLGFILET</sequence>
<proteinExistence type="inferred from homology"/>
<dbReference type="Pfam" id="PF00884">
    <property type="entry name" value="Sulfatase"/>
    <property type="match status" value="1"/>
</dbReference>
<name>A0A9P1H096_9PEZI</name>
<evidence type="ECO:0000256" key="1">
    <source>
        <dbReference type="ARBA" id="ARBA00008779"/>
    </source>
</evidence>
<keyword evidence="4" id="KW-1185">Reference proteome</keyword>
<dbReference type="InterPro" id="IPR000917">
    <property type="entry name" value="Sulfatase_N"/>
</dbReference>
<dbReference type="SUPFAM" id="SSF53649">
    <property type="entry name" value="Alkaline phosphatase-like"/>
    <property type="match status" value="1"/>
</dbReference>
<evidence type="ECO:0000259" key="2">
    <source>
        <dbReference type="Pfam" id="PF00884"/>
    </source>
</evidence>
<dbReference type="GO" id="GO:0004065">
    <property type="term" value="F:arylsulfatase activity"/>
    <property type="evidence" value="ECO:0007669"/>
    <property type="project" value="TreeGrafter"/>
</dbReference>
<dbReference type="PANTHER" id="PTHR42693">
    <property type="entry name" value="ARYLSULFATASE FAMILY MEMBER"/>
    <property type="match status" value="1"/>
</dbReference>
<comment type="similarity">
    <text evidence="1">Belongs to the sulfatase family.</text>
</comment>
<dbReference type="PANTHER" id="PTHR42693:SF33">
    <property type="entry name" value="ARYLSULFATASE"/>
    <property type="match status" value="1"/>
</dbReference>
<dbReference type="EMBL" id="CALLCH030000008">
    <property type="protein sequence ID" value="CAI4213606.1"/>
    <property type="molecule type" value="Genomic_DNA"/>
</dbReference>
<organism evidence="3 4">
    <name type="scientific">Parascedosporium putredinis</name>
    <dbReference type="NCBI Taxonomy" id="1442378"/>
    <lineage>
        <taxon>Eukaryota</taxon>
        <taxon>Fungi</taxon>
        <taxon>Dikarya</taxon>
        <taxon>Ascomycota</taxon>
        <taxon>Pezizomycotina</taxon>
        <taxon>Sordariomycetes</taxon>
        <taxon>Hypocreomycetidae</taxon>
        <taxon>Microascales</taxon>
        <taxon>Microascaceae</taxon>
        <taxon>Parascedosporium</taxon>
    </lineage>
</organism>
<evidence type="ECO:0000313" key="4">
    <source>
        <dbReference type="Proteomes" id="UP000838763"/>
    </source>
</evidence>
<gene>
    <name evidence="3" type="ORF">PPNO1_LOCUS3352</name>
</gene>
<dbReference type="InterPro" id="IPR017850">
    <property type="entry name" value="Alkaline_phosphatase_core_sf"/>
</dbReference>
<reference evidence="3" key="1">
    <citation type="submission" date="2022-11" db="EMBL/GenBank/DDBJ databases">
        <authorList>
            <person name="Scott C."/>
            <person name="Bruce N."/>
        </authorList>
    </citation>
    <scope>NUCLEOTIDE SEQUENCE</scope>
</reference>